<dbReference type="PANTHER" id="PTHR46463:SF10">
    <property type="entry name" value="OS01G0926200 PROTEIN"/>
    <property type="match status" value="1"/>
</dbReference>
<evidence type="ECO:0000256" key="7">
    <source>
        <dbReference type="ARBA" id="ARBA00022833"/>
    </source>
</evidence>
<gene>
    <name evidence="11" type="ORF">C9374_009923</name>
</gene>
<dbReference type="EC" id="2.3.2.27" evidence="2"/>
<feature type="region of interest" description="Disordered" evidence="9">
    <location>
        <begin position="16"/>
        <end position="44"/>
    </location>
</feature>
<dbReference type="SUPFAM" id="SSF57850">
    <property type="entry name" value="RING/U-box"/>
    <property type="match status" value="1"/>
</dbReference>
<keyword evidence="3" id="KW-0808">Transferase</keyword>
<protein>
    <recommendedName>
        <fullName evidence="2">RING-type E3 ubiquitin transferase</fullName>
        <ecNumber evidence="2">2.3.2.27</ecNumber>
    </recommendedName>
</protein>
<accession>A0AA88GD08</accession>
<dbReference type="RefSeq" id="XP_044544474.1">
    <property type="nucleotide sequence ID" value="XM_044700164.1"/>
</dbReference>
<dbReference type="Pfam" id="PF13639">
    <property type="entry name" value="zf-RING_2"/>
    <property type="match status" value="1"/>
</dbReference>
<evidence type="ECO:0000256" key="8">
    <source>
        <dbReference type="PROSITE-ProRule" id="PRU00175"/>
    </source>
</evidence>
<reference evidence="11 12" key="1">
    <citation type="journal article" date="2018" name="BMC Genomics">
        <title>The genome of Naegleria lovaniensis, the basis for a comparative approach to unravel pathogenicity factors of the human pathogenic amoeba N. fowleri.</title>
        <authorList>
            <person name="Liechti N."/>
            <person name="Schurch N."/>
            <person name="Bruggmann R."/>
            <person name="Wittwer M."/>
        </authorList>
    </citation>
    <scope>NUCLEOTIDE SEQUENCE [LARGE SCALE GENOMIC DNA]</scope>
    <source>
        <strain evidence="11 12">ATCC 30569</strain>
    </source>
</reference>
<feature type="compositionally biased region" description="Basic and acidic residues" evidence="9">
    <location>
        <begin position="32"/>
        <end position="44"/>
    </location>
</feature>
<organism evidence="11 12">
    <name type="scientific">Naegleria lovaniensis</name>
    <name type="common">Amoeba</name>
    <dbReference type="NCBI Taxonomy" id="51637"/>
    <lineage>
        <taxon>Eukaryota</taxon>
        <taxon>Discoba</taxon>
        <taxon>Heterolobosea</taxon>
        <taxon>Tetramitia</taxon>
        <taxon>Eutetramitia</taxon>
        <taxon>Vahlkampfiidae</taxon>
        <taxon>Naegleria</taxon>
    </lineage>
</organism>
<dbReference type="AlphaFoldDB" id="A0AA88GD08"/>
<evidence type="ECO:0000256" key="5">
    <source>
        <dbReference type="ARBA" id="ARBA00022771"/>
    </source>
</evidence>
<keyword evidence="4" id="KW-0479">Metal-binding</keyword>
<name>A0AA88GD08_NAELO</name>
<evidence type="ECO:0000256" key="2">
    <source>
        <dbReference type="ARBA" id="ARBA00012483"/>
    </source>
</evidence>
<keyword evidence="6" id="KW-0833">Ubl conjugation pathway</keyword>
<dbReference type="InterPro" id="IPR001841">
    <property type="entry name" value="Znf_RING"/>
</dbReference>
<dbReference type="Gene3D" id="3.30.40.10">
    <property type="entry name" value="Zinc/RING finger domain, C3HC4 (zinc finger)"/>
    <property type="match status" value="1"/>
</dbReference>
<keyword evidence="7" id="KW-0862">Zinc</keyword>
<evidence type="ECO:0000256" key="3">
    <source>
        <dbReference type="ARBA" id="ARBA00022679"/>
    </source>
</evidence>
<evidence type="ECO:0000256" key="1">
    <source>
        <dbReference type="ARBA" id="ARBA00000900"/>
    </source>
</evidence>
<dbReference type="Proteomes" id="UP000816034">
    <property type="component" value="Unassembled WGS sequence"/>
</dbReference>
<sequence length="241" mass="28556">MMTQWLSSIISNKREYHDHISSTPPQSPSFSRSDDHQTSMVHEHSYHHNLIPSTCLIEEDSIQLQQRSSLDRIIQNPIKKQQQQQIIITTTQQQQLDEKHQKVEELKIRYPSLFQEVLVFEDDNDQKLCPICLELYTEENPEVSCKCGHGFHLQCSEEWKQRSSQCPVCFRKLIYSFEEEELPKEEEYKKSMTSRHDSVTTTTMRNYYMNEPLVTTREDFSSRGKMLKRILRCLCCCFCCC</sequence>
<feature type="domain" description="RING-type" evidence="10">
    <location>
        <begin position="129"/>
        <end position="169"/>
    </location>
</feature>
<keyword evidence="5 8" id="KW-0863">Zinc-finger</keyword>
<comment type="catalytic activity">
    <reaction evidence="1">
        <text>S-ubiquitinyl-[E2 ubiquitin-conjugating enzyme]-L-cysteine + [acceptor protein]-L-lysine = [E2 ubiquitin-conjugating enzyme]-L-cysteine + N(6)-ubiquitinyl-[acceptor protein]-L-lysine.</text>
        <dbReference type="EC" id="2.3.2.27"/>
    </reaction>
</comment>
<dbReference type="GO" id="GO:0061630">
    <property type="term" value="F:ubiquitin protein ligase activity"/>
    <property type="evidence" value="ECO:0007669"/>
    <property type="project" value="UniProtKB-EC"/>
</dbReference>
<dbReference type="SMART" id="SM00184">
    <property type="entry name" value="RING"/>
    <property type="match status" value="1"/>
</dbReference>
<evidence type="ECO:0000256" key="6">
    <source>
        <dbReference type="ARBA" id="ARBA00022786"/>
    </source>
</evidence>
<feature type="compositionally biased region" description="Polar residues" evidence="9">
    <location>
        <begin position="21"/>
        <end position="31"/>
    </location>
</feature>
<keyword evidence="12" id="KW-1185">Reference proteome</keyword>
<dbReference type="GeneID" id="68102377"/>
<dbReference type="GO" id="GO:0008270">
    <property type="term" value="F:zinc ion binding"/>
    <property type="evidence" value="ECO:0007669"/>
    <property type="project" value="UniProtKB-KW"/>
</dbReference>
<evidence type="ECO:0000313" key="11">
    <source>
        <dbReference type="EMBL" id="KAG2375300.1"/>
    </source>
</evidence>
<evidence type="ECO:0000313" key="12">
    <source>
        <dbReference type="Proteomes" id="UP000816034"/>
    </source>
</evidence>
<proteinExistence type="predicted"/>
<dbReference type="EMBL" id="PYSW02000039">
    <property type="protein sequence ID" value="KAG2375300.1"/>
    <property type="molecule type" value="Genomic_DNA"/>
</dbReference>
<dbReference type="PROSITE" id="PS50089">
    <property type="entry name" value="ZF_RING_2"/>
    <property type="match status" value="1"/>
</dbReference>
<dbReference type="InterPro" id="IPR013083">
    <property type="entry name" value="Znf_RING/FYVE/PHD"/>
</dbReference>
<evidence type="ECO:0000259" key="10">
    <source>
        <dbReference type="PROSITE" id="PS50089"/>
    </source>
</evidence>
<evidence type="ECO:0000256" key="9">
    <source>
        <dbReference type="SAM" id="MobiDB-lite"/>
    </source>
</evidence>
<dbReference type="PANTHER" id="PTHR46463">
    <property type="entry name" value="ZINC FINGER, RING/FYVE/PHD-TYPE"/>
    <property type="match status" value="1"/>
</dbReference>
<evidence type="ECO:0000256" key="4">
    <source>
        <dbReference type="ARBA" id="ARBA00022723"/>
    </source>
</evidence>
<comment type="caution">
    <text evidence="11">The sequence shown here is derived from an EMBL/GenBank/DDBJ whole genome shotgun (WGS) entry which is preliminary data.</text>
</comment>